<keyword evidence="2" id="KW-1185">Reference proteome</keyword>
<comment type="caution">
    <text evidence="1">The sequence shown here is derived from an EMBL/GenBank/DDBJ whole genome shotgun (WGS) entry which is preliminary data.</text>
</comment>
<protein>
    <recommendedName>
        <fullName evidence="3">DUF2680 domain-containing protein</fullName>
    </recommendedName>
</protein>
<accession>A0A2S7N211</accession>
<gene>
    <name evidence="1" type="ORF">CYL18_05405</name>
</gene>
<reference evidence="1 2" key="1">
    <citation type="submission" date="2017-12" db="EMBL/GenBank/DDBJ databases">
        <title>Taxonomic description and draft genome of Pradoshia cofamensis Gen. nov., sp. nov., a thermotolerant bacillale isolated from anterior gut of earthworm Eisenia fetida.</title>
        <authorList>
            <person name="Saha T."/>
            <person name="Chakraborty R."/>
        </authorList>
    </citation>
    <scope>NUCLEOTIDE SEQUENCE [LARGE SCALE GENOMIC DNA]</scope>
    <source>
        <strain evidence="1 2">EAG3</strain>
    </source>
</reference>
<dbReference type="Pfam" id="PF10925">
    <property type="entry name" value="DUF2680"/>
    <property type="match status" value="1"/>
</dbReference>
<sequence>MNKIRQLAKTRVDKIRGVNEMKKWTLIVLAGIMMATASFTSLSPPVQAAEEKVPAPAEKSLTDAQKTELEAMHKDALQREKDIIHKYVEYGVMTKDTADMILEHMDKRFEKVKANGYIPPRHFGKLPMPHQKPEPRTND</sequence>
<dbReference type="InterPro" id="IPR024485">
    <property type="entry name" value="DUF2680"/>
</dbReference>
<evidence type="ECO:0000313" key="2">
    <source>
        <dbReference type="Proteomes" id="UP000239663"/>
    </source>
</evidence>
<proteinExistence type="predicted"/>
<evidence type="ECO:0008006" key="3">
    <source>
        <dbReference type="Google" id="ProtNLM"/>
    </source>
</evidence>
<dbReference type="Proteomes" id="UP000239663">
    <property type="component" value="Unassembled WGS sequence"/>
</dbReference>
<dbReference type="AlphaFoldDB" id="A0A2S7N211"/>
<evidence type="ECO:0000313" key="1">
    <source>
        <dbReference type="EMBL" id="PQD96038.1"/>
    </source>
</evidence>
<name>A0A2S7N211_9BACI</name>
<dbReference type="EMBL" id="PKOZ01000002">
    <property type="protein sequence ID" value="PQD96038.1"/>
    <property type="molecule type" value="Genomic_DNA"/>
</dbReference>
<organism evidence="1 2">
    <name type="scientific">Pradoshia eiseniae</name>
    <dbReference type="NCBI Taxonomy" id="2064768"/>
    <lineage>
        <taxon>Bacteria</taxon>
        <taxon>Bacillati</taxon>
        <taxon>Bacillota</taxon>
        <taxon>Bacilli</taxon>
        <taxon>Bacillales</taxon>
        <taxon>Bacillaceae</taxon>
        <taxon>Pradoshia</taxon>
    </lineage>
</organism>